<dbReference type="GeneID" id="94337668"/>
<dbReference type="EMBL" id="JALLKP010000005">
    <property type="protein sequence ID" value="KAK2195071.1"/>
    <property type="molecule type" value="Genomic_DNA"/>
</dbReference>
<comment type="subcellular location">
    <subcellularLocation>
        <location evidence="2">Cytoplasmic vesicle</location>
        <location evidence="2">COPI-coated vesicle membrane</location>
        <topology evidence="2">Peripheral membrane protein</topology>
        <orientation evidence="2">Cytoplasmic side</orientation>
    </subcellularLocation>
    <subcellularLocation>
        <location evidence="1">Golgi apparatus membrane</location>
        <topology evidence="1">Peripheral membrane protein</topology>
        <orientation evidence="1">Cytoplasmic side</orientation>
    </subcellularLocation>
</comment>
<keyword evidence="10" id="KW-0968">Cytoplasmic vesicle</keyword>
<dbReference type="GO" id="GO:0005198">
    <property type="term" value="F:structural molecule activity"/>
    <property type="evidence" value="ECO:0007669"/>
    <property type="project" value="InterPro"/>
</dbReference>
<dbReference type="InterPro" id="IPR006822">
    <property type="entry name" value="Coatomer_esu"/>
</dbReference>
<keyword evidence="11" id="KW-0175">Coiled coil</keyword>
<protein>
    <submittedName>
        <fullName evidence="12">Bifunctional Tetratricopeptide-like helical domain superfamily/Tetratricopeptide repeat/Coatomer</fullName>
    </submittedName>
</protein>
<dbReference type="Pfam" id="PF04733">
    <property type="entry name" value="Coatomer_E"/>
    <property type="match status" value="1"/>
</dbReference>
<evidence type="ECO:0000256" key="9">
    <source>
        <dbReference type="ARBA" id="ARBA00023136"/>
    </source>
</evidence>
<dbReference type="PANTHER" id="PTHR10805">
    <property type="entry name" value="COATOMER SUBUNIT EPSILON"/>
    <property type="match status" value="1"/>
</dbReference>
<evidence type="ECO:0000256" key="6">
    <source>
        <dbReference type="ARBA" id="ARBA00022892"/>
    </source>
</evidence>
<sequence>MAYTSKALELYASGYIGDPLDDDAAVINFLKRLHKAPGDLDYIHYMASDDYNVKVAAAYGALKYEKNENVRTNAQDILKSVDPSCLDPLVLALYVDHECSLGNFENAMSAIVDKEALGRSLKTSTLLQMNQHSQAHDYIMEQTSINYSCPATLVSSAFVALYQQNYSEAQESFQEAEKSANVLKRDGSCFSDIICNGLATVYMSQQKWNEAKNLLLKALKINENNGNVLANLVTCFLNLREIQRATEYYKRLCAFSNHPLVVNTRAIEQHFEFSELH</sequence>
<name>A0AAD9UMU9_9APIC</name>
<dbReference type="KEGG" id="bdw:94337668"/>
<dbReference type="InterPro" id="IPR011990">
    <property type="entry name" value="TPR-like_helical_dom_sf"/>
</dbReference>
<evidence type="ECO:0000256" key="7">
    <source>
        <dbReference type="ARBA" id="ARBA00022927"/>
    </source>
</evidence>
<dbReference type="Proteomes" id="UP001214638">
    <property type="component" value="Unassembled WGS sequence"/>
</dbReference>
<keyword evidence="9" id="KW-0472">Membrane</keyword>
<keyword evidence="4" id="KW-0813">Transport</keyword>
<feature type="coiled-coil region" evidence="11">
    <location>
        <begin position="159"/>
        <end position="186"/>
    </location>
</feature>
<dbReference type="GO" id="GO:0006888">
    <property type="term" value="P:endoplasmic reticulum to Golgi vesicle-mediated transport"/>
    <property type="evidence" value="ECO:0007669"/>
    <property type="project" value="TreeGrafter"/>
</dbReference>
<keyword evidence="7" id="KW-0653">Protein transport</keyword>
<evidence type="ECO:0000256" key="4">
    <source>
        <dbReference type="ARBA" id="ARBA00022448"/>
    </source>
</evidence>
<dbReference type="PANTHER" id="PTHR10805:SF0">
    <property type="entry name" value="COATOMER SUBUNIT EPSILON"/>
    <property type="match status" value="1"/>
</dbReference>
<evidence type="ECO:0000313" key="12">
    <source>
        <dbReference type="EMBL" id="KAK2195071.1"/>
    </source>
</evidence>
<keyword evidence="6" id="KW-0931">ER-Golgi transport</keyword>
<dbReference type="GO" id="GO:0015031">
    <property type="term" value="P:protein transport"/>
    <property type="evidence" value="ECO:0007669"/>
    <property type="project" value="UniProtKB-KW"/>
</dbReference>
<dbReference type="GO" id="GO:0006890">
    <property type="term" value="P:retrograde vesicle-mediated transport, Golgi to endoplasmic reticulum"/>
    <property type="evidence" value="ECO:0007669"/>
    <property type="project" value="InterPro"/>
</dbReference>
<comment type="caution">
    <text evidence="12">The sequence shown here is derived from an EMBL/GenBank/DDBJ whole genome shotgun (WGS) entry which is preliminary data.</text>
</comment>
<dbReference type="GO" id="GO:0030126">
    <property type="term" value="C:COPI vesicle coat"/>
    <property type="evidence" value="ECO:0007669"/>
    <property type="project" value="TreeGrafter"/>
</dbReference>
<keyword evidence="8" id="KW-0333">Golgi apparatus</keyword>
<evidence type="ECO:0000256" key="5">
    <source>
        <dbReference type="ARBA" id="ARBA00022490"/>
    </source>
</evidence>
<evidence type="ECO:0000256" key="2">
    <source>
        <dbReference type="ARBA" id="ARBA00004347"/>
    </source>
</evidence>
<dbReference type="GO" id="GO:0006891">
    <property type="term" value="P:intra-Golgi vesicle-mediated transport"/>
    <property type="evidence" value="ECO:0007669"/>
    <property type="project" value="TreeGrafter"/>
</dbReference>
<reference evidence="12" key="1">
    <citation type="journal article" date="2023" name="Nat. Microbiol.">
        <title>Babesia duncani multi-omics identifies virulence factors and drug targets.</title>
        <authorList>
            <person name="Singh P."/>
            <person name="Lonardi S."/>
            <person name="Liang Q."/>
            <person name="Vydyam P."/>
            <person name="Khabirova E."/>
            <person name="Fang T."/>
            <person name="Gihaz S."/>
            <person name="Thekkiniath J."/>
            <person name="Munshi M."/>
            <person name="Abel S."/>
            <person name="Ciampossin L."/>
            <person name="Batugedara G."/>
            <person name="Gupta M."/>
            <person name="Lu X.M."/>
            <person name="Lenz T."/>
            <person name="Chakravarty S."/>
            <person name="Cornillot E."/>
            <person name="Hu Y."/>
            <person name="Ma W."/>
            <person name="Gonzalez L.M."/>
            <person name="Sanchez S."/>
            <person name="Estrada K."/>
            <person name="Sanchez-Flores A."/>
            <person name="Montero E."/>
            <person name="Harb O.S."/>
            <person name="Le Roch K.G."/>
            <person name="Mamoun C.B."/>
        </authorList>
    </citation>
    <scope>NUCLEOTIDE SEQUENCE</scope>
    <source>
        <strain evidence="12">WA1</strain>
    </source>
</reference>
<evidence type="ECO:0000256" key="3">
    <source>
        <dbReference type="ARBA" id="ARBA00008827"/>
    </source>
</evidence>
<accession>A0AAD9UMU9</accession>
<evidence type="ECO:0000256" key="8">
    <source>
        <dbReference type="ARBA" id="ARBA00023034"/>
    </source>
</evidence>
<dbReference type="InterPro" id="IPR019734">
    <property type="entry name" value="TPR_rpt"/>
</dbReference>
<gene>
    <name evidence="12" type="ORF">BdWA1_003371</name>
</gene>
<comment type="similarity">
    <text evidence="3">Belongs to the COPE family.</text>
</comment>
<evidence type="ECO:0000256" key="11">
    <source>
        <dbReference type="SAM" id="Coils"/>
    </source>
</evidence>
<organism evidence="12 13">
    <name type="scientific">Babesia duncani</name>
    <dbReference type="NCBI Taxonomy" id="323732"/>
    <lineage>
        <taxon>Eukaryota</taxon>
        <taxon>Sar</taxon>
        <taxon>Alveolata</taxon>
        <taxon>Apicomplexa</taxon>
        <taxon>Aconoidasida</taxon>
        <taxon>Piroplasmida</taxon>
        <taxon>Babesiidae</taxon>
        <taxon>Babesia</taxon>
    </lineage>
</organism>
<dbReference type="GO" id="GO:0000139">
    <property type="term" value="C:Golgi membrane"/>
    <property type="evidence" value="ECO:0007669"/>
    <property type="project" value="UniProtKB-SubCell"/>
</dbReference>
<proteinExistence type="inferred from homology"/>
<dbReference type="AlphaFoldDB" id="A0AAD9UMU9"/>
<keyword evidence="5" id="KW-0963">Cytoplasm</keyword>
<dbReference type="Gene3D" id="1.25.40.10">
    <property type="entry name" value="Tetratricopeptide repeat domain"/>
    <property type="match status" value="1"/>
</dbReference>
<evidence type="ECO:0000256" key="10">
    <source>
        <dbReference type="ARBA" id="ARBA00023329"/>
    </source>
</evidence>
<keyword evidence="13" id="KW-1185">Reference proteome</keyword>
<evidence type="ECO:0000256" key="1">
    <source>
        <dbReference type="ARBA" id="ARBA00004255"/>
    </source>
</evidence>
<dbReference type="RefSeq" id="XP_067801914.1">
    <property type="nucleotide sequence ID" value="XM_067948383.1"/>
</dbReference>
<evidence type="ECO:0000313" key="13">
    <source>
        <dbReference type="Proteomes" id="UP001214638"/>
    </source>
</evidence>
<dbReference type="SUPFAM" id="SSF48452">
    <property type="entry name" value="TPR-like"/>
    <property type="match status" value="1"/>
</dbReference>
<dbReference type="SMART" id="SM00028">
    <property type="entry name" value="TPR"/>
    <property type="match status" value="3"/>
</dbReference>